<evidence type="ECO:0000256" key="4">
    <source>
        <dbReference type="ARBA" id="ARBA00022989"/>
    </source>
</evidence>
<dbReference type="PANTHER" id="PTHR42770:SF12">
    <property type="entry name" value="AMINO ACID TRANSPORTER"/>
    <property type="match status" value="1"/>
</dbReference>
<keyword evidence="2" id="KW-1003">Cell membrane</keyword>
<sequence length="476" mass="50893">MENQKKLGLGSAVSVCVGLIVATSCLLLLGQGMGLAGSGFIISLGIVLFLNVMLSLTFGELHAIMPEVEGGLGQYTLAGLGPVASIISNLSAYVITMILASSVEMAMCGMVINQIFLPMIPAPVLSVVLLAILFMVNYNGVDIFAKVQNVVVLLLIGSLIALGIISFFNLGTGTVITAAQQTPAPVTGISGYASLAALAFWLFIGIEFVIPIAKDLKNPKRDVTLSMILGLLLLFGVQAMLGIGMTHYVTLEALASSEMPHMLFAENLLGQFGVYWMGIVTLLAGISTANTVLGSVSKILSGMAQDEMMPKVFAKKNKHQIPVAGLVLIFVGDLAMLITGFTQSSGLATILLAASCFWLASYILVNISVLVLRRKYPDMPGRNKKLTFFGIPQLLCIVGNIYMIWHIAEGDTRLLVYKIFFGLFAILIAYAVIWVKVIKKISLFETADVHEMNLRCQAVGDTGVKNKPVIIDSPIV</sequence>
<evidence type="ECO:0000313" key="8">
    <source>
        <dbReference type="Proteomes" id="UP000322619"/>
    </source>
</evidence>
<dbReference type="EMBL" id="VSLA01000013">
    <property type="protein sequence ID" value="TYC85718.1"/>
    <property type="molecule type" value="Genomic_DNA"/>
</dbReference>
<dbReference type="AlphaFoldDB" id="A0A5D0WPQ5"/>
<name>A0A5D0WPQ5_9FIRM</name>
<evidence type="ECO:0000256" key="5">
    <source>
        <dbReference type="ARBA" id="ARBA00023136"/>
    </source>
</evidence>
<dbReference type="RefSeq" id="WP_148637329.1">
    <property type="nucleotide sequence ID" value="NZ_VSLA01000013.1"/>
</dbReference>
<dbReference type="PANTHER" id="PTHR42770">
    <property type="entry name" value="AMINO ACID TRANSPORTER-RELATED"/>
    <property type="match status" value="1"/>
</dbReference>
<feature type="transmembrane region" description="Helical" evidence="6">
    <location>
        <begin position="35"/>
        <end position="54"/>
    </location>
</feature>
<dbReference type="InterPro" id="IPR002293">
    <property type="entry name" value="AA/rel_permease1"/>
</dbReference>
<evidence type="ECO:0000256" key="2">
    <source>
        <dbReference type="ARBA" id="ARBA00022475"/>
    </source>
</evidence>
<feature type="transmembrane region" description="Helical" evidence="6">
    <location>
        <begin position="75"/>
        <end position="95"/>
    </location>
</feature>
<keyword evidence="3 6" id="KW-0812">Transmembrane</keyword>
<accession>A0A5D0WPQ5</accession>
<dbReference type="Pfam" id="PF13520">
    <property type="entry name" value="AA_permease_2"/>
    <property type="match status" value="1"/>
</dbReference>
<keyword evidence="4 6" id="KW-1133">Transmembrane helix</keyword>
<evidence type="ECO:0000256" key="6">
    <source>
        <dbReference type="SAM" id="Phobius"/>
    </source>
</evidence>
<feature type="transmembrane region" description="Helical" evidence="6">
    <location>
        <begin position="414"/>
        <end position="435"/>
    </location>
</feature>
<comment type="caution">
    <text evidence="7">The sequence shown here is derived from an EMBL/GenBank/DDBJ whole genome shotgun (WGS) entry which is preliminary data.</text>
</comment>
<feature type="transmembrane region" description="Helical" evidence="6">
    <location>
        <begin position="150"/>
        <end position="171"/>
    </location>
</feature>
<dbReference type="PIRSF" id="PIRSF006060">
    <property type="entry name" value="AA_transporter"/>
    <property type="match status" value="1"/>
</dbReference>
<gene>
    <name evidence="7" type="ORF">FXB42_07505</name>
</gene>
<dbReference type="InterPro" id="IPR050367">
    <property type="entry name" value="APC_superfamily"/>
</dbReference>
<dbReference type="Proteomes" id="UP000322619">
    <property type="component" value="Unassembled WGS sequence"/>
</dbReference>
<protein>
    <submittedName>
        <fullName evidence="7">APC family permease</fullName>
    </submittedName>
</protein>
<feature type="transmembrane region" description="Helical" evidence="6">
    <location>
        <begin position="225"/>
        <end position="249"/>
    </location>
</feature>
<feature type="transmembrane region" description="Helical" evidence="6">
    <location>
        <begin position="321"/>
        <end position="341"/>
    </location>
</feature>
<keyword evidence="5 6" id="KW-0472">Membrane</keyword>
<feature type="transmembrane region" description="Helical" evidence="6">
    <location>
        <begin position="274"/>
        <end position="300"/>
    </location>
</feature>
<dbReference type="PROSITE" id="PS51257">
    <property type="entry name" value="PROKAR_LIPOPROTEIN"/>
    <property type="match status" value="1"/>
</dbReference>
<comment type="subcellular location">
    <subcellularLocation>
        <location evidence="1">Cell membrane</location>
        <topology evidence="1">Multi-pass membrane protein</topology>
    </subcellularLocation>
</comment>
<dbReference type="GO" id="GO:0005886">
    <property type="term" value="C:plasma membrane"/>
    <property type="evidence" value="ECO:0007669"/>
    <property type="project" value="UniProtKB-SubCell"/>
</dbReference>
<feature type="transmembrane region" description="Helical" evidence="6">
    <location>
        <begin position="386"/>
        <end position="408"/>
    </location>
</feature>
<dbReference type="GO" id="GO:0022857">
    <property type="term" value="F:transmembrane transporter activity"/>
    <property type="evidence" value="ECO:0007669"/>
    <property type="project" value="InterPro"/>
</dbReference>
<evidence type="ECO:0000313" key="7">
    <source>
        <dbReference type="EMBL" id="TYC85718.1"/>
    </source>
</evidence>
<feature type="transmembrane region" description="Helical" evidence="6">
    <location>
        <begin position="347"/>
        <end position="365"/>
    </location>
</feature>
<reference evidence="7 8" key="1">
    <citation type="submission" date="2019-08" db="EMBL/GenBank/DDBJ databases">
        <title>Isolation and enrichment of carboxydotrophic bacteria from anaerobic sludge for the production of bio-based chemicals from syngas.</title>
        <authorList>
            <person name="Antares A.L."/>
            <person name="Moreira J."/>
            <person name="Diender M."/>
            <person name="Parshina S.N."/>
            <person name="Stams A.J.M."/>
            <person name="Alves M."/>
            <person name="Alves J.I."/>
            <person name="Sousa D.Z."/>
        </authorList>
    </citation>
    <scope>NUCLEOTIDE SEQUENCE [LARGE SCALE GENOMIC DNA]</scope>
    <source>
        <strain evidence="7 8">JM</strain>
    </source>
</reference>
<dbReference type="Gene3D" id="1.20.1740.10">
    <property type="entry name" value="Amino acid/polyamine transporter I"/>
    <property type="match status" value="1"/>
</dbReference>
<feature type="transmembrane region" description="Helical" evidence="6">
    <location>
        <begin position="191"/>
        <end position="213"/>
    </location>
</feature>
<feature type="transmembrane region" description="Helical" evidence="6">
    <location>
        <begin position="7"/>
        <end position="29"/>
    </location>
</feature>
<proteinExistence type="predicted"/>
<organism evidence="7 8">
    <name type="scientific">Acetobacterium wieringae</name>
    <dbReference type="NCBI Taxonomy" id="52694"/>
    <lineage>
        <taxon>Bacteria</taxon>
        <taxon>Bacillati</taxon>
        <taxon>Bacillota</taxon>
        <taxon>Clostridia</taxon>
        <taxon>Eubacteriales</taxon>
        <taxon>Eubacteriaceae</taxon>
        <taxon>Acetobacterium</taxon>
    </lineage>
</organism>
<evidence type="ECO:0000256" key="1">
    <source>
        <dbReference type="ARBA" id="ARBA00004651"/>
    </source>
</evidence>
<feature type="transmembrane region" description="Helical" evidence="6">
    <location>
        <begin position="115"/>
        <end position="138"/>
    </location>
</feature>
<evidence type="ECO:0000256" key="3">
    <source>
        <dbReference type="ARBA" id="ARBA00022692"/>
    </source>
</evidence>